<comment type="similarity">
    <text evidence="1">Belongs to the 2-5A synthase family.</text>
</comment>
<accession>A0ABP1S6T7</accession>
<reference evidence="3 4" key="1">
    <citation type="submission" date="2024-08" db="EMBL/GenBank/DDBJ databases">
        <authorList>
            <person name="Cucini C."/>
            <person name="Frati F."/>
        </authorList>
    </citation>
    <scope>NUCLEOTIDE SEQUENCE [LARGE SCALE GENOMIC DNA]</scope>
</reference>
<dbReference type="SUPFAM" id="SSF81301">
    <property type="entry name" value="Nucleotidyltransferase"/>
    <property type="match status" value="1"/>
</dbReference>
<dbReference type="Pfam" id="PF10421">
    <property type="entry name" value="OAS1_C"/>
    <property type="match status" value="1"/>
</dbReference>
<dbReference type="Gene3D" id="1.10.1410.20">
    <property type="entry name" value="2'-5'-oligoadenylate synthetase 1, domain 2"/>
    <property type="match status" value="1"/>
</dbReference>
<evidence type="ECO:0000313" key="4">
    <source>
        <dbReference type="Proteomes" id="UP001642540"/>
    </source>
</evidence>
<proteinExistence type="inferred from homology"/>
<dbReference type="PANTHER" id="PTHR11258">
    <property type="entry name" value="2-5 OLIGOADENYLATE SYNTHETASE"/>
    <property type="match status" value="1"/>
</dbReference>
<evidence type="ECO:0000313" key="3">
    <source>
        <dbReference type="EMBL" id="CAL8144606.1"/>
    </source>
</evidence>
<sequence length="462" mass="53081">MVLEKQVGLILWLNKLLTEFGQSLRCSEEFYQEGTRLANRLFEKLKQKSIYPINRAYFGGSVGKKTDVIEPDLDIVVFCNNVEPPLTKILDDFEDILILNGDVLQIKPGPIKKTECSLSFLFRNGIKVDLLPAANVSDVEEIRRKIKNNLKNAYYYNPSFVEKQVAFILSQDVFTHTLIRLVKFWFKNLYFGDKVSGGSVMMELISVAAAEAERKLESLSMLRAFTKVLDMISQLDSLKLAFRQVADRKWERVPANELQANNYKQFVPCIVGNKEKLLQNSFIIDPANSFQDFIEQKPTIVSNLKRFASETRNLLSELVKRNEADNFMQILFQPHPSILVRVATLVLPSNICFGTSYTCSTSTLVCDMKVRNETVTKDKRKKDTIKVFQQRLFSTVNAVVTANPRYVTTQNVKEAVERLVKRSMQVNLKPCPELHDEMDVTLTIPYRIYTEGYAVRYSMIWN</sequence>
<gene>
    <name evidence="3" type="ORF">ODALV1_LOCUS30241</name>
</gene>
<evidence type="ECO:0000259" key="2">
    <source>
        <dbReference type="Pfam" id="PF10421"/>
    </source>
</evidence>
<keyword evidence="4" id="KW-1185">Reference proteome</keyword>
<dbReference type="EMBL" id="CAXLJM020000161">
    <property type="protein sequence ID" value="CAL8144606.1"/>
    <property type="molecule type" value="Genomic_DNA"/>
</dbReference>
<feature type="domain" description="2'-5'-oligoadenylate synthetase 1" evidence="2">
    <location>
        <begin position="149"/>
        <end position="244"/>
    </location>
</feature>
<organism evidence="3 4">
    <name type="scientific">Orchesella dallaii</name>
    <dbReference type="NCBI Taxonomy" id="48710"/>
    <lineage>
        <taxon>Eukaryota</taxon>
        <taxon>Metazoa</taxon>
        <taxon>Ecdysozoa</taxon>
        <taxon>Arthropoda</taxon>
        <taxon>Hexapoda</taxon>
        <taxon>Collembola</taxon>
        <taxon>Entomobryomorpha</taxon>
        <taxon>Entomobryoidea</taxon>
        <taxon>Orchesellidae</taxon>
        <taxon>Orchesellinae</taxon>
        <taxon>Orchesella</taxon>
    </lineage>
</organism>
<dbReference type="Proteomes" id="UP001642540">
    <property type="component" value="Unassembled WGS sequence"/>
</dbReference>
<dbReference type="InterPro" id="IPR018952">
    <property type="entry name" value="2-5-oligoAdlate_synth_1_dom2/C"/>
</dbReference>
<dbReference type="PANTHER" id="PTHR11258:SF11">
    <property type="entry name" value="C2H2-TYPE DOMAIN-CONTAINING PROTEIN"/>
    <property type="match status" value="1"/>
</dbReference>
<dbReference type="InterPro" id="IPR043519">
    <property type="entry name" value="NT_sf"/>
</dbReference>
<comment type="caution">
    <text evidence="3">The sequence shown here is derived from an EMBL/GenBank/DDBJ whole genome shotgun (WGS) entry which is preliminary data.</text>
</comment>
<evidence type="ECO:0000256" key="1">
    <source>
        <dbReference type="ARBA" id="ARBA00009526"/>
    </source>
</evidence>
<name>A0ABP1S6T7_9HEXA</name>
<protein>
    <recommendedName>
        <fullName evidence="2">2'-5'-oligoadenylate synthetase 1 domain-containing protein</fullName>
    </recommendedName>
</protein>